<keyword evidence="6" id="KW-0547">Nucleotide-binding</keyword>
<dbReference type="Gene3D" id="3.40.1140.10">
    <property type="match status" value="1"/>
</dbReference>
<dbReference type="PANTHER" id="PTHR32182:SF0">
    <property type="entry name" value="DNA REPLICATION AND REPAIR PROTEIN RECF"/>
    <property type="match status" value="1"/>
</dbReference>
<evidence type="ECO:0000256" key="3">
    <source>
        <dbReference type="ARBA" id="ARBA00023236"/>
    </source>
</evidence>
<feature type="coiled-coil region" evidence="4">
    <location>
        <begin position="323"/>
        <end position="357"/>
    </location>
</feature>
<dbReference type="RefSeq" id="WP_378288716.1">
    <property type="nucleotide sequence ID" value="NZ_JBHSON010000091.1"/>
</dbReference>
<evidence type="ECO:0000256" key="1">
    <source>
        <dbReference type="ARBA" id="ARBA00022763"/>
    </source>
</evidence>
<evidence type="ECO:0000256" key="2">
    <source>
        <dbReference type="ARBA" id="ARBA00023204"/>
    </source>
</evidence>
<dbReference type="EMBL" id="JBHSON010000091">
    <property type="protein sequence ID" value="MFC5752585.1"/>
    <property type="molecule type" value="Genomic_DNA"/>
</dbReference>
<proteinExistence type="predicted"/>
<comment type="caution">
    <text evidence="6">The sequence shown here is derived from an EMBL/GenBank/DDBJ whole genome shotgun (WGS) entry which is preliminary data.</text>
</comment>
<reference evidence="7" key="1">
    <citation type="journal article" date="2019" name="Int. J. Syst. Evol. Microbiol.">
        <title>The Global Catalogue of Microorganisms (GCM) 10K type strain sequencing project: providing services to taxonomists for standard genome sequencing and annotation.</title>
        <authorList>
            <consortium name="The Broad Institute Genomics Platform"/>
            <consortium name="The Broad Institute Genome Sequencing Center for Infectious Disease"/>
            <person name="Wu L."/>
            <person name="Ma J."/>
        </authorList>
    </citation>
    <scope>NUCLEOTIDE SEQUENCE [LARGE SCALE GENOMIC DNA]</scope>
    <source>
        <strain evidence="7">KCTC 42087</strain>
    </source>
</reference>
<dbReference type="Pfam" id="PF13558">
    <property type="entry name" value="SbcC_Walker_B"/>
    <property type="match status" value="1"/>
</dbReference>
<evidence type="ECO:0000256" key="5">
    <source>
        <dbReference type="SAM" id="MobiDB-lite"/>
    </source>
</evidence>
<keyword evidence="2" id="KW-0234">DNA repair</keyword>
<dbReference type="Pfam" id="PF13555">
    <property type="entry name" value="AAA_29"/>
    <property type="match status" value="1"/>
</dbReference>
<keyword evidence="4" id="KW-0175">Coiled coil</keyword>
<protein>
    <submittedName>
        <fullName evidence="6">ATP-binding protein</fullName>
    </submittedName>
</protein>
<dbReference type="InterPro" id="IPR027417">
    <property type="entry name" value="P-loop_NTPase"/>
</dbReference>
<keyword evidence="3" id="KW-0742">SOS response</keyword>
<keyword evidence="6" id="KW-0067">ATP-binding</keyword>
<feature type="region of interest" description="Disordered" evidence="5">
    <location>
        <begin position="739"/>
        <end position="762"/>
    </location>
</feature>
<evidence type="ECO:0000313" key="7">
    <source>
        <dbReference type="Proteomes" id="UP001596074"/>
    </source>
</evidence>
<accession>A0ABW1ADH6</accession>
<feature type="coiled-coil region" evidence="4">
    <location>
        <begin position="425"/>
        <end position="452"/>
    </location>
</feature>
<organism evidence="6 7">
    <name type="scientific">Actinomadura rugatobispora</name>
    <dbReference type="NCBI Taxonomy" id="1994"/>
    <lineage>
        <taxon>Bacteria</taxon>
        <taxon>Bacillati</taxon>
        <taxon>Actinomycetota</taxon>
        <taxon>Actinomycetes</taxon>
        <taxon>Streptosporangiales</taxon>
        <taxon>Thermomonosporaceae</taxon>
        <taxon>Actinomadura</taxon>
    </lineage>
</organism>
<evidence type="ECO:0000313" key="6">
    <source>
        <dbReference type="EMBL" id="MFC5752585.1"/>
    </source>
</evidence>
<evidence type="ECO:0000256" key="4">
    <source>
        <dbReference type="SAM" id="Coils"/>
    </source>
</evidence>
<dbReference type="Proteomes" id="UP001596074">
    <property type="component" value="Unassembled WGS sequence"/>
</dbReference>
<name>A0ABW1ADH6_9ACTN</name>
<feature type="coiled-coil region" evidence="4">
    <location>
        <begin position="683"/>
        <end position="720"/>
    </location>
</feature>
<dbReference type="SUPFAM" id="SSF52540">
    <property type="entry name" value="P-loop containing nucleoside triphosphate hydrolases"/>
    <property type="match status" value="1"/>
</dbReference>
<dbReference type="PANTHER" id="PTHR32182">
    <property type="entry name" value="DNA REPLICATION AND REPAIR PROTEIN RECF"/>
    <property type="match status" value="1"/>
</dbReference>
<gene>
    <name evidence="6" type="ORF">ACFPZN_43825</name>
</gene>
<sequence>MSDDLTNRGVLAGQFRLARLQVINWGTFCGYKDFPIDARGVLFTGPSGSGKSSLMDAHSIALLPTRDQRFNASADLTARGAKQGTRSVADYVRGAWSETDDEQGRSQVRYLRGGKPTWSAVGATYDDGLGSVTTAVVVKWFSGTETDGSALKSMYRLHDGHFELITLEGWAARGFDTRWLGKAYPADCPEGPEAYTRQLRKRIGLGTSKTALSLLGKAKAMKNVGDLNLFVRENMLDTPATYAAAQRMEDAFTPLNEAYETARRAHEQLKILAPIPGHWHAYGEARKEAALTERLLGAPVDRYLRAVHLGVLRTEIEGLAEKLEHLGGRLEEQLQLADQAESNYLSLENQLTRASDVLDQLGTRLKSARTEFNHRKRAFDIYASHLRRLELAPPDDEDAFLALRGMVRSKRDHAAAEKEELKPVLHDAFAEAANAKRDLQARQEELEALVRAGSLIPSKELRRRDLIAKQSGLSAAELPYVAELLDVLPGEERWRPAAEKVLRNYGLRLLVPADRQHAVKTFIDENDMHGIVEYSVVTAASEHQPRPEPGTLASKLGVNTGHPYGPWLAGQVARRFEHVCVGSARDLDEHRVAVTVRGTVKLPGNHYRKDDRPELTSPSSYILGADVVTKREALQAEITELESKRDKAAAGADDLDRRNTAIDQVVHAAEQVVAHSAWGDLDHRRSQHEIDELTERIHEIKENDVDLRRLEERRDAAKTAWQGLNDACSDLRNRITQSERRQETLTGELARQSPRPHTVDDGDREYLDALLVKLDAAVSSEGMPHLRQLLRSDLERRHQKARSRHDLALSGMKGDINRFLDKWPDSAPDGTGDVERSGGDFAALHDEISERRLPEAMGRFQLMISRDMVPSIMFVQRAIEEAARQIRERVEMVNEGLRRTEFNTGTRLQIAYTVKPFTESREFRSHVDALLRHEAAAPANAEASMGQFKRVRRLMKRFTADDAESRRWTENVLDVRQGYAFYGREETPDGVTVNTHRNTASNSGGEQEKLVAFCLAAALSYNLADAGSGGRPRFAALMLDEAFSKSDETFSAQALAAFDEFGFQLLIAAPIRMSGVLEPFIGQAILVEKRSTAEGARSNAATASFGELAARRVAEADGATDA</sequence>
<keyword evidence="7" id="KW-1185">Reference proteome</keyword>
<feature type="coiled-coil region" evidence="4">
    <location>
        <begin position="631"/>
        <end position="658"/>
    </location>
</feature>
<dbReference type="GO" id="GO:0005524">
    <property type="term" value="F:ATP binding"/>
    <property type="evidence" value="ECO:0007669"/>
    <property type="project" value="UniProtKB-KW"/>
</dbReference>
<keyword evidence="1" id="KW-0227">DNA damage</keyword>